<evidence type="ECO:0000313" key="2">
    <source>
        <dbReference type="EMBL" id="AGA59169.1"/>
    </source>
</evidence>
<keyword evidence="3" id="KW-1185">Reference proteome</keyword>
<accession>L0EHQ5</accession>
<organism evidence="2 3">
    <name type="scientific">Thermobacillus composti (strain DSM 18247 / JCM 13945 / KWC4)</name>
    <dbReference type="NCBI Taxonomy" id="717605"/>
    <lineage>
        <taxon>Bacteria</taxon>
        <taxon>Bacillati</taxon>
        <taxon>Bacillota</taxon>
        <taxon>Bacilli</taxon>
        <taxon>Bacillales</taxon>
        <taxon>Paenibacillaceae</taxon>
        <taxon>Thermobacillus</taxon>
    </lineage>
</organism>
<keyword evidence="2" id="KW-0240">DNA-directed RNA polymerase</keyword>
<evidence type="ECO:0000259" key="1">
    <source>
        <dbReference type="Pfam" id="PF04542"/>
    </source>
</evidence>
<feature type="domain" description="RNA polymerase sigma-70 region 2" evidence="1">
    <location>
        <begin position="20"/>
        <end position="62"/>
    </location>
</feature>
<dbReference type="InterPro" id="IPR007627">
    <property type="entry name" value="RNA_pol_sigma70_r2"/>
</dbReference>
<dbReference type="InterPro" id="IPR013325">
    <property type="entry name" value="RNA_pol_sigma_r2"/>
</dbReference>
<dbReference type="eggNOG" id="COG1595">
    <property type="taxonomic scope" value="Bacteria"/>
</dbReference>
<dbReference type="EMBL" id="CP003255">
    <property type="protein sequence ID" value="AGA59169.1"/>
    <property type="molecule type" value="Genomic_DNA"/>
</dbReference>
<dbReference type="RefSeq" id="WP_015255907.1">
    <property type="nucleotide sequence ID" value="NC_019897.1"/>
</dbReference>
<dbReference type="OrthoDB" id="9794508at2"/>
<proteinExistence type="predicted"/>
<dbReference type="GO" id="GO:0000428">
    <property type="term" value="C:DNA-directed RNA polymerase complex"/>
    <property type="evidence" value="ECO:0007669"/>
    <property type="project" value="UniProtKB-KW"/>
</dbReference>
<evidence type="ECO:0000313" key="3">
    <source>
        <dbReference type="Proteomes" id="UP000010795"/>
    </source>
</evidence>
<keyword evidence="2" id="KW-0804">Transcription</keyword>
<protein>
    <submittedName>
        <fullName evidence="2">DNA-directed RNA polymerase specialized sigma subunit, sigma24</fullName>
    </submittedName>
</protein>
<dbReference type="Proteomes" id="UP000010795">
    <property type="component" value="Chromosome"/>
</dbReference>
<dbReference type="GO" id="GO:0006352">
    <property type="term" value="P:DNA-templated transcription initiation"/>
    <property type="evidence" value="ECO:0007669"/>
    <property type="project" value="InterPro"/>
</dbReference>
<dbReference type="STRING" id="717605.Theco_3113"/>
<gene>
    <name evidence="2" type="ordered locus">Theco_3113</name>
</gene>
<dbReference type="GO" id="GO:0003700">
    <property type="term" value="F:DNA-binding transcription factor activity"/>
    <property type="evidence" value="ECO:0007669"/>
    <property type="project" value="InterPro"/>
</dbReference>
<dbReference type="KEGG" id="tco:Theco_3113"/>
<name>L0EHQ5_THECK</name>
<dbReference type="AlphaFoldDB" id="L0EHQ5"/>
<dbReference type="HOGENOM" id="CLU_2756500_0_0_9"/>
<sequence>MADEHWRHLAGLDPHALDQLMAEYGQTVWNYAFLLVEHRAMVDDITQDVFLKAYRRFGEYRGEASSCPGK</sequence>
<dbReference type="Gene3D" id="1.10.1740.10">
    <property type="match status" value="1"/>
</dbReference>
<reference evidence="3" key="1">
    <citation type="submission" date="2012-01" db="EMBL/GenBank/DDBJ databases">
        <title>Complete sequence of chromosome of Thermobacillus composti KWC4.</title>
        <authorList>
            <person name="Lucas S."/>
            <person name="Han J."/>
            <person name="Lapidus A."/>
            <person name="Cheng J.-F."/>
            <person name="Goodwin L."/>
            <person name="Pitluck S."/>
            <person name="Peters L."/>
            <person name="Ovchinnikova G."/>
            <person name="Teshima H."/>
            <person name="Detter J.C."/>
            <person name="Han C."/>
            <person name="Tapia R."/>
            <person name="Land M."/>
            <person name="Hauser L."/>
            <person name="Kyrpides N."/>
            <person name="Ivanova N."/>
            <person name="Pagani I."/>
            <person name="Anderson I."/>
            <person name="Woyke T."/>
        </authorList>
    </citation>
    <scope>NUCLEOTIDE SEQUENCE [LARGE SCALE GENOMIC DNA]</scope>
    <source>
        <strain evidence="3">DSM 18247 / JCM 13945 / KWC4</strain>
    </source>
</reference>
<dbReference type="SUPFAM" id="SSF88946">
    <property type="entry name" value="Sigma2 domain of RNA polymerase sigma factors"/>
    <property type="match status" value="1"/>
</dbReference>
<dbReference type="Pfam" id="PF04542">
    <property type="entry name" value="Sigma70_r2"/>
    <property type="match status" value="1"/>
</dbReference>